<dbReference type="Proteomes" id="UP000546464">
    <property type="component" value="Unassembled WGS sequence"/>
</dbReference>
<dbReference type="GO" id="GO:0003677">
    <property type="term" value="F:DNA binding"/>
    <property type="evidence" value="ECO:0007669"/>
    <property type="project" value="InterPro"/>
</dbReference>
<dbReference type="CDD" id="cd00093">
    <property type="entry name" value="HTH_XRE"/>
    <property type="match status" value="1"/>
</dbReference>
<dbReference type="EMBL" id="JACHVB010000030">
    <property type="protein sequence ID" value="MBC2594640.1"/>
    <property type="molecule type" value="Genomic_DNA"/>
</dbReference>
<evidence type="ECO:0000313" key="3">
    <source>
        <dbReference type="Proteomes" id="UP000546464"/>
    </source>
</evidence>
<evidence type="ECO:0000259" key="1">
    <source>
        <dbReference type="PROSITE" id="PS50943"/>
    </source>
</evidence>
<reference evidence="2 3" key="1">
    <citation type="submission" date="2020-07" db="EMBL/GenBank/DDBJ databases">
        <authorList>
            <person name="Feng X."/>
        </authorList>
    </citation>
    <scope>NUCLEOTIDE SEQUENCE [LARGE SCALE GENOMIC DNA]</scope>
    <source>
        <strain evidence="2 3">JCM31066</strain>
    </source>
</reference>
<accession>A0A842HEJ3</accession>
<dbReference type="RefSeq" id="WP_185675612.1">
    <property type="nucleotide sequence ID" value="NZ_JACHVB010000030.1"/>
</dbReference>
<sequence length="91" mass="10397">MDNSLAELGDRLRSLRARHGLTQEEFAQLAGIGYKFYQDIEGARKKEIWLSTVERLAAPYGLRAWQLLTPDMPEGSKVARKKVVSSRVHRK</sequence>
<name>A0A842HEJ3_9BACT</name>
<dbReference type="SUPFAM" id="SSF47413">
    <property type="entry name" value="lambda repressor-like DNA-binding domains"/>
    <property type="match status" value="1"/>
</dbReference>
<dbReference type="PROSITE" id="PS50943">
    <property type="entry name" value="HTH_CROC1"/>
    <property type="match status" value="1"/>
</dbReference>
<keyword evidence="3" id="KW-1185">Reference proteome</keyword>
<protein>
    <submittedName>
        <fullName evidence="2">Helix-turn-helix domain-containing protein</fullName>
    </submittedName>
</protein>
<dbReference type="Gene3D" id="1.10.260.40">
    <property type="entry name" value="lambda repressor-like DNA-binding domains"/>
    <property type="match status" value="1"/>
</dbReference>
<dbReference type="InterPro" id="IPR010982">
    <property type="entry name" value="Lambda_DNA-bd_dom_sf"/>
</dbReference>
<feature type="domain" description="HTH cro/C1-type" evidence="1">
    <location>
        <begin position="12"/>
        <end position="68"/>
    </location>
</feature>
<gene>
    <name evidence="2" type="ORF">H5P28_10250</name>
</gene>
<proteinExistence type="predicted"/>
<dbReference type="AlphaFoldDB" id="A0A842HEJ3"/>
<evidence type="ECO:0000313" key="2">
    <source>
        <dbReference type="EMBL" id="MBC2594640.1"/>
    </source>
</evidence>
<dbReference type="Pfam" id="PF13560">
    <property type="entry name" value="HTH_31"/>
    <property type="match status" value="1"/>
</dbReference>
<comment type="caution">
    <text evidence="2">The sequence shown here is derived from an EMBL/GenBank/DDBJ whole genome shotgun (WGS) entry which is preliminary data.</text>
</comment>
<dbReference type="SMART" id="SM00530">
    <property type="entry name" value="HTH_XRE"/>
    <property type="match status" value="1"/>
</dbReference>
<organism evidence="2 3">
    <name type="scientific">Ruficoccus amylovorans</name>
    <dbReference type="NCBI Taxonomy" id="1804625"/>
    <lineage>
        <taxon>Bacteria</taxon>
        <taxon>Pseudomonadati</taxon>
        <taxon>Verrucomicrobiota</taxon>
        <taxon>Opitutia</taxon>
        <taxon>Puniceicoccales</taxon>
        <taxon>Cerasicoccaceae</taxon>
        <taxon>Ruficoccus</taxon>
    </lineage>
</organism>
<dbReference type="InterPro" id="IPR001387">
    <property type="entry name" value="Cro/C1-type_HTH"/>
</dbReference>